<evidence type="ECO:0000313" key="4">
    <source>
        <dbReference type="Proteomes" id="UP000504634"/>
    </source>
</evidence>
<comment type="subcellular location">
    <subcellularLocation>
        <location evidence="1">Nucleus</location>
    </subcellularLocation>
</comment>
<dbReference type="GO" id="GO:0003677">
    <property type="term" value="F:DNA binding"/>
    <property type="evidence" value="ECO:0007669"/>
    <property type="project" value="InterPro"/>
</dbReference>
<keyword evidence="4" id="KW-1185">Reference proteome</keyword>
<dbReference type="CTD" id="6119"/>
<dbReference type="CDD" id="cd04479">
    <property type="entry name" value="RPA3"/>
    <property type="match status" value="1"/>
</dbReference>
<dbReference type="PANTHER" id="PTHR47058:SF3">
    <property type="entry name" value="REPLICATION PROTEIN A 14 KDA SUBUNIT A-RELATED"/>
    <property type="match status" value="1"/>
</dbReference>
<dbReference type="GO" id="GO:0031981">
    <property type="term" value="C:nuclear lumen"/>
    <property type="evidence" value="ECO:0007669"/>
    <property type="project" value="UniProtKB-ARBA"/>
</dbReference>
<keyword evidence="3" id="KW-0539">Nucleus</keyword>
<proteinExistence type="inferred from homology"/>
<dbReference type="Gene3D" id="2.40.50.140">
    <property type="entry name" value="Nucleic acid-binding proteins"/>
    <property type="match status" value="1"/>
</dbReference>
<reference evidence="5" key="1">
    <citation type="submission" date="2025-08" db="UniProtKB">
        <authorList>
            <consortium name="RefSeq"/>
        </authorList>
    </citation>
    <scope>IDENTIFICATION</scope>
    <source>
        <strain evidence="5">11010-0011.00</strain>
        <tissue evidence="5">Whole body</tissue>
    </source>
</reference>
<evidence type="ECO:0000313" key="5">
    <source>
        <dbReference type="RefSeq" id="XP_030378244.1"/>
    </source>
</evidence>
<accession>A0A6J2TQD6</accession>
<dbReference type="OrthoDB" id="188186at2759"/>
<evidence type="ECO:0000256" key="3">
    <source>
        <dbReference type="ARBA" id="ARBA00023242"/>
    </source>
</evidence>
<dbReference type="RefSeq" id="XP_030378244.1">
    <property type="nucleotide sequence ID" value="XM_030522384.1"/>
</dbReference>
<dbReference type="InterPro" id="IPR012340">
    <property type="entry name" value="NA-bd_OB-fold"/>
</dbReference>
<dbReference type="Pfam" id="PF08661">
    <property type="entry name" value="Rep_fac-A_3"/>
    <property type="match status" value="1"/>
</dbReference>
<protein>
    <submittedName>
        <fullName evidence="5">Replication protein A 14 kDa subunit</fullName>
    </submittedName>
</protein>
<evidence type="ECO:0000256" key="2">
    <source>
        <dbReference type="ARBA" id="ARBA00009761"/>
    </source>
</evidence>
<name>A0A6J2TQD6_DROLE</name>
<dbReference type="GO" id="GO:0006310">
    <property type="term" value="P:DNA recombination"/>
    <property type="evidence" value="ECO:0007669"/>
    <property type="project" value="InterPro"/>
</dbReference>
<comment type="similarity">
    <text evidence="2">Belongs to the replication factor A protein 3 family.</text>
</comment>
<sequence>MSTSFEPRTFVNGALLKQFAGQSVSIIVRVDSVAGTTLIGESTDGHKLRISLPDESNLRKGSWVEVIGIPGGSDALRGKEVIEFTGTDFDAEGYNGMTHLLNNVKDFYRYG</sequence>
<dbReference type="SUPFAM" id="SSF50249">
    <property type="entry name" value="Nucleic acid-binding proteins"/>
    <property type="match status" value="1"/>
</dbReference>
<dbReference type="GO" id="GO:0006281">
    <property type="term" value="P:DNA repair"/>
    <property type="evidence" value="ECO:0007669"/>
    <property type="project" value="InterPro"/>
</dbReference>
<dbReference type="GeneID" id="115626873"/>
<dbReference type="PANTHER" id="PTHR47058">
    <property type="entry name" value="REPLICATION PROTEIN A 14 KDA SUBUNIT A-RELATED"/>
    <property type="match status" value="1"/>
</dbReference>
<dbReference type="InterPro" id="IPR013970">
    <property type="entry name" value="Rfa2"/>
</dbReference>
<evidence type="ECO:0000256" key="1">
    <source>
        <dbReference type="ARBA" id="ARBA00004123"/>
    </source>
</evidence>
<organism evidence="4 5">
    <name type="scientific">Drosophila lebanonensis</name>
    <name type="common">Fruit fly</name>
    <name type="synonym">Scaptodrosophila lebanonensis</name>
    <dbReference type="NCBI Taxonomy" id="7225"/>
    <lineage>
        <taxon>Eukaryota</taxon>
        <taxon>Metazoa</taxon>
        <taxon>Ecdysozoa</taxon>
        <taxon>Arthropoda</taxon>
        <taxon>Hexapoda</taxon>
        <taxon>Insecta</taxon>
        <taxon>Pterygota</taxon>
        <taxon>Neoptera</taxon>
        <taxon>Endopterygota</taxon>
        <taxon>Diptera</taxon>
        <taxon>Brachycera</taxon>
        <taxon>Muscomorpha</taxon>
        <taxon>Ephydroidea</taxon>
        <taxon>Drosophilidae</taxon>
        <taxon>Scaptodrosophila</taxon>
    </lineage>
</organism>
<dbReference type="AlphaFoldDB" id="A0A6J2TQD6"/>
<dbReference type="GO" id="GO:0006260">
    <property type="term" value="P:DNA replication"/>
    <property type="evidence" value="ECO:0007669"/>
    <property type="project" value="InterPro"/>
</dbReference>
<gene>
    <name evidence="5" type="primary">LOC115626873</name>
</gene>
<dbReference type="Proteomes" id="UP000504634">
    <property type="component" value="Unplaced"/>
</dbReference>